<sequence>WGWCKYCYQQAPKNTFDGVKKATYVAFDACPIDVICFFINRSWRFMSPSENAYHVGLTGKAATWAVCKQKGHCSVS</sequence>
<dbReference type="EMBL" id="MU151241">
    <property type="protein sequence ID" value="KAF9446509.1"/>
    <property type="molecule type" value="Genomic_DNA"/>
</dbReference>
<reference evidence="1" key="1">
    <citation type="submission" date="2020-11" db="EMBL/GenBank/DDBJ databases">
        <authorList>
            <consortium name="DOE Joint Genome Institute"/>
            <person name="Ahrendt S."/>
            <person name="Riley R."/>
            <person name="Andreopoulos W."/>
            <person name="Labutti K."/>
            <person name="Pangilinan J."/>
            <person name="Ruiz-Duenas F.J."/>
            <person name="Barrasa J.M."/>
            <person name="Sanchez-Garcia M."/>
            <person name="Camarero S."/>
            <person name="Miyauchi S."/>
            <person name="Serrano A."/>
            <person name="Linde D."/>
            <person name="Babiker R."/>
            <person name="Drula E."/>
            <person name="Ayuso-Fernandez I."/>
            <person name="Pacheco R."/>
            <person name="Padilla G."/>
            <person name="Ferreira P."/>
            <person name="Barriuso J."/>
            <person name="Kellner H."/>
            <person name="Castanera R."/>
            <person name="Alfaro M."/>
            <person name="Ramirez L."/>
            <person name="Pisabarro A.G."/>
            <person name="Kuo A."/>
            <person name="Tritt A."/>
            <person name="Lipzen A."/>
            <person name="He G."/>
            <person name="Yan M."/>
            <person name="Ng V."/>
            <person name="Cullen D."/>
            <person name="Martin F."/>
            <person name="Rosso M.-N."/>
            <person name="Henrissat B."/>
            <person name="Hibbett D."/>
            <person name="Martinez A.T."/>
            <person name="Grigoriev I.V."/>
        </authorList>
    </citation>
    <scope>NUCLEOTIDE SEQUENCE</scope>
    <source>
        <strain evidence="1">MF-IS2</strain>
    </source>
</reference>
<dbReference type="AlphaFoldDB" id="A0A9P5X8L2"/>
<evidence type="ECO:0000313" key="1">
    <source>
        <dbReference type="EMBL" id="KAF9446509.1"/>
    </source>
</evidence>
<name>A0A9P5X8L2_9AGAR</name>
<proteinExistence type="predicted"/>
<organism evidence="1 2">
    <name type="scientific">Macrolepiota fuliginosa MF-IS2</name>
    <dbReference type="NCBI Taxonomy" id="1400762"/>
    <lineage>
        <taxon>Eukaryota</taxon>
        <taxon>Fungi</taxon>
        <taxon>Dikarya</taxon>
        <taxon>Basidiomycota</taxon>
        <taxon>Agaricomycotina</taxon>
        <taxon>Agaricomycetes</taxon>
        <taxon>Agaricomycetidae</taxon>
        <taxon>Agaricales</taxon>
        <taxon>Agaricineae</taxon>
        <taxon>Agaricaceae</taxon>
        <taxon>Macrolepiota</taxon>
    </lineage>
</organism>
<dbReference type="OrthoDB" id="2449121at2759"/>
<evidence type="ECO:0000313" key="2">
    <source>
        <dbReference type="Proteomes" id="UP000807342"/>
    </source>
</evidence>
<feature type="non-terminal residue" evidence="1">
    <location>
        <position position="1"/>
    </location>
</feature>
<gene>
    <name evidence="1" type="ORF">P691DRAFT_673385</name>
</gene>
<comment type="caution">
    <text evidence="1">The sequence shown here is derived from an EMBL/GenBank/DDBJ whole genome shotgun (WGS) entry which is preliminary data.</text>
</comment>
<accession>A0A9P5X8L2</accession>
<protein>
    <submittedName>
        <fullName evidence="1">Uncharacterized protein</fullName>
    </submittedName>
</protein>
<dbReference type="Proteomes" id="UP000807342">
    <property type="component" value="Unassembled WGS sequence"/>
</dbReference>
<keyword evidence="2" id="KW-1185">Reference proteome</keyword>